<dbReference type="EMBL" id="JBAMMX010000002">
    <property type="protein sequence ID" value="KAK6945956.1"/>
    <property type="molecule type" value="Genomic_DNA"/>
</dbReference>
<evidence type="ECO:0000256" key="2">
    <source>
        <dbReference type="ARBA" id="ARBA00022448"/>
    </source>
</evidence>
<dbReference type="PANTHER" id="PTHR48017">
    <property type="entry name" value="OS05G0424000 PROTEIN-RELATED"/>
    <property type="match status" value="1"/>
</dbReference>
<proteinExistence type="predicted"/>
<keyword evidence="5 7" id="KW-1133">Transmembrane helix</keyword>
<evidence type="ECO:0000256" key="5">
    <source>
        <dbReference type="ARBA" id="ARBA00022989"/>
    </source>
</evidence>
<evidence type="ECO:0000256" key="7">
    <source>
        <dbReference type="SAM" id="Phobius"/>
    </source>
</evidence>
<evidence type="ECO:0000313" key="10">
    <source>
        <dbReference type="Proteomes" id="UP001370490"/>
    </source>
</evidence>
<comment type="caution">
    <text evidence="9">The sequence shown here is derived from an EMBL/GenBank/DDBJ whole genome shotgun (WGS) entry which is preliminary data.</text>
</comment>
<dbReference type="Pfam" id="PF01490">
    <property type="entry name" value="Aa_trans"/>
    <property type="match status" value="1"/>
</dbReference>
<protein>
    <submittedName>
        <fullName evidence="9">Amino acid transporter, transmembrane domain</fullName>
    </submittedName>
</protein>
<keyword evidence="2" id="KW-0813">Transport</keyword>
<dbReference type="GO" id="GO:0006865">
    <property type="term" value="P:amino acid transport"/>
    <property type="evidence" value="ECO:0007669"/>
    <property type="project" value="UniProtKB-KW"/>
</dbReference>
<dbReference type="InterPro" id="IPR013057">
    <property type="entry name" value="AA_transpt_TM"/>
</dbReference>
<organism evidence="9 10">
    <name type="scientific">Dillenia turbinata</name>
    <dbReference type="NCBI Taxonomy" id="194707"/>
    <lineage>
        <taxon>Eukaryota</taxon>
        <taxon>Viridiplantae</taxon>
        <taxon>Streptophyta</taxon>
        <taxon>Embryophyta</taxon>
        <taxon>Tracheophyta</taxon>
        <taxon>Spermatophyta</taxon>
        <taxon>Magnoliopsida</taxon>
        <taxon>eudicotyledons</taxon>
        <taxon>Gunneridae</taxon>
        <taxon>Pentapetalae</taxon>
        <taxon>Dilleniales</taxon>
        <taxon>Dilleniaceae</taxon>
        <taxon>Dillenia</taxon>
    </lineage>
</organism>
<name>A0AAN8WDI2_9MAGN</name>
<evidence type="ECO:0000256" key="1">
    <source>
        <dbReference type="ARBA" id="ARBA00004370"/>
    </source>
</evidence>
<reference evidence="9 10" key="1">
    <citation type="submission" date="2023-12" db="EMBL/GenBank/DDBJ databases">
        <title>A high-quality genome assembly for Dillenia turbinata (Dilleniales).</title>
        <authorList>
            <person name="Chanderbali A."/>
        </authorList>
    </citation>
    <scope>NUCLEOTIDE SEQUENCE [LARGE SCALE GENOMIC DNA]</scope>
    <source>
        <strain evidence="9">LSX21</strain>
        <tissue evidence="9">Leaf</tissue>
    </source>
</reference>
<sequence>MQDTLKSGPSKIKAMQKATTVAISITTIFYVLCGMIGYAAFGNKAPGNLLTGFDSDKWFWLVNVANVCVAVHLIGAYQVTTFTQALVCIRLMQVLAQPFFQFVETKCANKWPESGFIKTTYQIHIPMFGNYDVNFFRLVWRSVYVLITSLVAIILPFFNAFLGLIGAVAFWPLTVFFPIEMYIKQTKMRRFSFTWLCFEALSLFCLMISLLAAAASIHDLVVSAKIFMPFKSVS</sequence>
<accession>A0AAN8WDI2</accession>
<feature type="transmembrane region" description="Helical" evidence="7">
    <location>
        <begin position="21"/>
        <end position="40"/>
    </location>
</feature>
<feature type="transmembrane region" description="Helical" evidence="7">
    <location>
        <begin position="195"/>
        <end position="217"/>
    </location>
</feature>
<evidence type="ECO:0000256" key="4">
    <source>
        <dbReference type="ARBA" id="ARBA00022970"/>
    </source>
</evidence>
<feature type="domain" description="Amino acid transporter transmembrane" evidence="8">
    <location>
        <begin position="1"/>
        <end position="218"/>
    </location>
</feature>
<keyword evidence="3 7" id="KW-0812">Transmembrane</keyword>
<dbReference type="Proteomes" id="UP001370490">
    <property type="component" value="Unassembled WGS sequence"/>
</dbReference>
<gene>
    <name evidence="9" type="ORF">RJ641_013500</name>
</gene>
<feature type="transmembrane region" description="Helical" evidence="7">
    <location>
        <begin position="60"/>
        <end position="80"/>
    </location>
</feature>
<dbReference type="GO" id="GO:0016020">
    <property type="term" value="C:membrane"/>
    <property type="evidence" value="ECO:0007669"/>
    <property type="project" value="UniProtKB-SubCell"/>
</dbReference>
<evidence type="ECO:0000256" key="6">
    <source>
        <dbReference type="ARBA" id="ARBA00023136"/>
    </source>
</evidence>
<comment type="subcellular location">
    <subcellularLocation>
        <location evidence="1">Membrane</location>
    </subcellularLocation>
</comment>
<evidence type="ECO:0000259" key="8">
    <source>
        <dbReference type="Pfam" id="PF01490"/>
    </source>
</evidence>
<keyword evidence="10" id="KW-1185">Reference proteome</keyword>
<dbReference type="AlphaFoldDB" id="A0AAN8WDI2"/>
<feature type="transmembrane region" description="Helical" evidence="7">
    <location>
        <begin position="164"/>
        <end position="183"/>
    </location>
</feature>
<evidence type="ECO:0000256" key="3">
    <source>
        <dbReference type="ARBA" id="ARBA00022692"/>
    </source>
</evidence>
<keyword evidence="4" id="KW-0029">Amino-acid transport</keyword>
<feature type="transmembrane region" description="Helical" evidence="7">
    <location>
        <begin position="138"/>
        <end position="158"/>
    </location>
</feature>
<keyword evidence="6 7" id="KW-0472">Membrane</keyword>
<evidence type="ECO:0000313" key="9">
    <source>
        <dbReference type="EMBL" id="KAK6945956.1"/>
    </source>
</evidence>